<gene>
    <name evidence="1" type="ORF">SAMN05421638_0517</name>
</gene>
<name>A0A1I3K129_9FLAO</name>
<dbReference type="InterPro" id="IPR058532">
    <property type="entry name" value="YjbR/MT2646/Rv2570-like"/>
</dbReference>
<accession>A0A1I3K129</accession>
<dbReference type="RefSeq" id="WP_089819382.1">
    <property type="nucleotide sequence ID" value="NZ_FORQ01000001.1"/>
</dbReference>
<reference evidence="2" key="1">
    <citation type="submission" date="2016-10" db="EMBL/GenBank/DDBJ databases">
        <authorList>
            <person name="Varghese N."/>
            <person name="Submissions S."/>
        </authorList>
    </citation>
    <scope>NUCLEOTIDE SEQUENCE [LARGE SCALE GENOMIC DNA]</scope>
    <source>
        <strain evidence="2">DSM 22251</strain>
    </source>
</reference>
<dbReference type="PANTHER" id="PTHR35145:SF1">
    <property type="entry name" value="CYTOPLASMIC PROTEIN"/>
    <property type="match status" value="1"/>
</dbReference>
<dbReference type="PANTHER" id="PTHR35145">
    <property type="entry name" value="CYTOPLASMIC PROTEIN-RELATED"/>
    <property type="match status" value="1"/>
</dbReference>
<dbReference type="AlphaFoldDB" id="A0A1I3K129"/>
<dbReference type="InterPro" id="IPR038056">
    <property type="entry name" value="YjbR-like_sf"/>
</dbReference>
<keyword evidence="2" id="KW-1185">Reference proteome</keyword>
<dbReference type="Proteomes" id="UP000242560">
    <property type="component" value="Unassembled WGS sequence"/>
</dbReference>
<sequence length="117" mass="13266">MDVTEILNHCQTRKGVEETFPFGPDALVLKVGGKMFMLIALESEPLTISVKTHPEWSAELREKHPQIAAAYHMNKTHWSSVVCEGLKRELILEMIDHSYDLVFSSLTKNQKEAVNNS</sequence>
<dbReference type="GO" id="GO:0003677">
    <property type="term" value="F:DNA binding"/>
    <property type="evidence" value="ECO:0007669"/>
    <property type="project" value="UniProtKB-KW"/>
</dbReference>
<dbReference type="Pfam" id="PF04237">
    <property type="entry name" value="YjbR"/>
    <property type="match status" value="1"/>
</dbReference>
<dbReference type="InterPro" id="IPR007351">
    <property type="entry name" value="YjbR"/>
</dbReference>
<evidence type="ECO:0000313" key="1">
    <source>
        <dbReference type="EMBL" id="SFI66020.1"/>
    </source>
</evidence>
<keyword evidence="1" id="KW-0238">DNA-binding</keyword>
<dbReference type="Gene3D" id="3.90.1150.30">
    <property type="match status" value="1"/>
</dbReference>
<dbReference type="EMBL" id="FORQ01000001">
    <property type="protein sequence ID" value="SFI66020.1"/>
    <property type="molecule type" value="Genomic_DNA"/>
</dbReference>
<organism evidence="1 2">
    <name type="scientific">Kaistella treverensis</name>
    <dbReference type="NCBI Taxonomy" id="631455"/>
    <lineage>
        <taxon>Bacteria</taxon>
        <taxon>Pseudomonadati</taxon>
        <taxon>Bacteroidota</taxon>
        <taxon>Flavobacteriia</taxon>
        <taxon>Flavobacteriales</taxon>
        <taxon>Weeksellaceae</taxon>
        <taxon>Chryseobacterium group</taxon>
        <taxon>Kaistella</taxon>
    </lineage>
</organism>
<protein>
    <submittedName>
        <fullName evidence="1">Predicted DNA-binding protein, MmcQ/YjbR family</fullName>
    </submittedName>
</protein>
<proteinExistence type="predicted"/>
<evidence type="ECO:0000313" key="2">
    <source>
        <dbReference type="Proteomes" id="UP000242560"/>
    </source>
</evidence>
<dbReference type="SUPFAM" id="SSF142906">
    <property type="entry name" value="YjbR-like"/>
    <property type="match status" value="1"/>
</dbReference>